<reference evidence="2 3" key="1">
    <citation type="submission" date="2019-01" db="EMBL/GenBank/DDBJ databases">
        <authorList>
            <person name="Chen W.-M."/>
        </authorList>
    </citation>
    <scope>NUCLEOTIDE SEQUENCE [LARGE SCALE GENOMIC DNA]</scope>
    <source>
        <strain evidence="2 3">KYPC3</strain>
    </source>
</reference>
<comment type="caution">
    <text evidence="2">The sequence shown here is derived from an EMBL/GenBank/DDBJ whole genome shotgun (WGS) entry which is preliminary data.</text>
</comment>
<dbReference type="PANTHER" id="PTHR43601:SF3">
    <property type="entry name" value="THIOREDOXIN, MITOCHONDRIAL"/>
    <property type="match status" value="1"/>
</dbReference>
<dbReference type="Gene3D" id="3.40.30.10">
    <property type="entry name" value="Glutaredoxin"/>
    <property type="match status" value="1"/>
</dbReference>
<keyword evidence="3" id="KW-1185">Reference proteome</keyword>
<dbReference type="AlphaFoldDB" id="A0A437QZU7"/>
<proteinExistence type="predicted"/>
<dbReference type="OrthoDB" id="9790390at2"/>
<evidence type="ECO:0000259" key="1">
    <source>
        <dbReference type="Pfam" id="PF00085"/>
    </source>
</evidence>
<dbReference type="SUPFAM" id="SSF52833">
    <property type="entry name" value="Thioredoxin-like"/>
    <property type="match status" value="1"/>
</dbReference>
<dbReference type="InterPro" id="IPR011990">
    <property type="entry name" value="TPR-like_helical_dom_sf"/>
</dbReference>
<dbReference type="Proteomes" id="UP000283077">
    <property type="component" value="Unassembled WGS sequence"/>
</dbReference>
<feature type="domain" description="Thioredoxin" evidence="1">
    <location>
        <begin position="3"/>
        <end position="87"/>
    </location>
</feature>
<dbReference type="PANTHER" id="PTHR43601">
    <property type="entry name" value="THIOREDOXIN, MITOCHONDRIAL"/>
    <property type="match status" value="1"/>
</dbReference>
<evidence type="ECO:0000313" key="2">
    <source>
        <dbReference type="EMBL" id="RVU40019.1"/>
    </source>
</evidence>
<dbReference type="GO" id="GO:0045454">
    <property type="term" value="P:cell redox homeostasis"/>
    <property type="evidence" value="ECO:0007669"/>
    <property type="project" value="TreeGrafter"/>
</dbReference>
<dbReference type="Pfam" id="PF14561">
    <property type="entry name" value="TPR_20"/>
    <property type="match status" value="1"/>
</dbReference>
<accession>A0A437QZU7</accession>
<dbReference type="InterPro" id="IPR036249">
    <property type="entry name" value="Thioredoxin-like_sf"/>
</dbReference>
<dbReference type="EMBL" id="SACS01000007">
    <property type="protein sequence ID" value="RVU40019.1"/>
    <property type="molecule type" value="Genomic_DNA"/>
</dbReference>
<dbReference type="Pfam" id="PF00085">
    <property type="entry name" value="Thioredoxin"/>
    <property type="match status" value="1"/>
</dbReference>
<name>A0A437QZU7_9GAMM</name>
<dbReference type="Pfam" id="PF14559">
    <property type="entry name" value="TPR_19"/>
    <property type="match status" value="1"/>
</dbReference>
<gene>
    <name evidence="2" type="ORF">EOE67_08760</name>
</gene>
<dbReference type="CDD" id="cd02956">
    <property type="entry name" value="ybbN"/>
    <property type="match status" value="1"/>
</dbReference>
<dbReference type="InterPro" id="IPR013766">
    <property type="entry name" value="Thioredoxin_domain"/>
</dbReference>
<evidence type="ECO:0000313" key="3">
    <source>
        <dbReference type="Proteomes" id="UP000283077"/>
    </source>
</evidence>
<organism evidence="2 3">
    <name type="scientific">Rheinheimera riviphila</name>
    <dbReference type="NCBI Taxonomy" id="1834037"/>
    <lineage>
        <taxon>Bacteria</taxon>
        <taxon>Pseudomonadati</taxon>
        <taxon>Pseudomonadota</taxon>
        <taxon>Gammaproteobacteria</taxon>
        <taxon>Chromatiales</taxon>
        <taxon>Chromatiaceae</taxon>
        <taxon>Rheinheimera</taxon>
    </lineage>
</organism>
<protein>
    <submittedName>
        <fullName evidence="2">Tetratricopeptide repeat protein</fullName>
    </submittedName>
</protein>
<dbReference type="Gene3D" id="1.25.40.10">
    <property type="entry name" value="Tetratricopeptide repeat domain"/>
    <property type="match status" value="2"/>
</dbReference>
<dbReference type="GO" id="GO:0006950">
    <property type="term" value="P:response to stress"/>
    <property type="evidence" value="ECO:0007669"/>
    <property type="project" value="UniProtKB-ARBA"/>
</dbReference>
<sequence>MSQHKLVVFAFWSERSEPSKQLLLTLSAISQDHPQHLVLAKVNCDLDQELAMQFGVRSLPTTMFIQNGQPVDGFAGAETDAQIRQRLQPYLPAPEELLIQQIQPLLENQQWTEAFPLLKQAQQLAPARADICKLLALCAASLGQLEQAKTLLSTVLLADQDSLYQQVQSVIELAEQAADSPEIRALEAKLAATPDDLLLKQQLAVQYQQVQRSEDALALLFSILQQDLNFGDSKKLFLDILAVLPKGDALAGTYRRKLYSLLY</sequence>
<dbReference type="SUPFAM" id="SSF48452">
    <property type="entry name" value="TPR-like"/>
    <property type="match status" value="1"/>
</dbReference>